<evidence type="ECO:0000256" key="1">
    <source>
        <dbReference type="ARBA" id="ARBA00007362"/>
    </source>
</evidence>
<feature type="transmembrane region" description="Helical" evidence="2">
    <location>
        <begin position="250"/>
        <end position="272"/>
    </location>
</feature>
<reference evidence="4" key="2">
    <citation type="submission" date="2021-04" db="EMBL/GenBank/DDBJ databases">
        <authorList>
            <person name="Gilroy R."/>
        </authorList>
    </citation>
    <scope>NUCLEOTIDE SEQUENCE</scope>
    <source>
        <strain evidence="4">1345</strain>
    </source>
</reference>
<reference evidence="4" key="1">
    <citation type="journal article" date="2021" name="PeerJ">
        <title>Extensive microbial diversity within the chicken gut microbiome revealed by metagenomics and culture.</title>
        <authorList>
            <person name="Gilroy R."/>
            <person name="Ravi A."/>
            <person name="Getino M."/>
            <person name="Pursley I."/>
            <person name="Horton D.L."/>
            <person name="Alikhan N.F."/>
            <person name="Baker D."/>
            <person name="Gharbi K."/>
            <person name="Hall N."/>
            <person name="Watson M."/>
            <person name="Adriaenssens E.M."/>
            <person name="Foster-Nyarko E."/>
            <person name="Jarju S."/>
            <person name="Secka A."/>
            <person name="Antonio M."/>
            <person name="Oren A."/>
            <person name="Chaudhuri R.R."/>
            <person name="La Ragione R."/>
            <person name="Hildebrand F."/>
            <person name="Pallen M.J."/>
        </authorList>
    </citation>
    <scope>NUCLEOTIDE SEQUENCE</scope>
    <source>
        <strain evidence="4">1345</strain>
    </source>
</reference>
<keyword evidence="2" id="KW-0472">Membrane</keyword>
<accession>A0A9D2CTM5</accession>
<evidence type="ECO:0000313" key="5">
    <source>
        <dbReference type="Proteomes" id="UP000886750"/>
    </source>
</evidence>
<gene>
    <name evidence="4" type="ORF">H9729_07425</name>
</gene>
<dbReference type="SUPFAM" id="SSF103481">
    <property type="entry name" value="Multidrug resistance efflux transporter EmrE"/>
    <property type="match status" value="2"/>
</dbReference>
<evidence type="ECO:0000256" key="2">
    <source>
        <dbReference type="SAM" id="Phobius"/>
    </source>
</evidence>
<feature type="transmembrane region" description="Helical" evidence="2">
    <location>
        <begin position="61"/>
        <end position="80"/>
    </location>
</feature>
<comment type="caution">
    <text evidence="4">The sequence shown here is derived from an EMBL/GenBank/DDBJ whole genome shotgun (WGS) entry which is preliminary data.</text>
</comment>
<comment type="similarity">
    <text evidence="1">Belongs to the EamA transporter family.</text>
</comment>
<dbReference type="AlphaFoldDB" id="A0A9D2CTM5"/>
<feature type="transmembrane region" description="Helical" evidence="2">
    <location>
        <begin position="92"/>
        <end position="113"/>
    </location>
</feature>
<feature type="transmembrane region" description="Helical" evidence="2">
    <location>
        <begin position="6"/>
        <end position="23"/>
    </location>
</feature>
<organism evidence="4 5">
    <name type="scientific">Candidatus Borkfalkia excrementigallinarum</name>
    <dbReference type="NCBI Taxonomy" id="2838506"/>
    <lineage>
        <taxon>Bacteria</taxon>
        <taxon>Bacillati</taxon>
        <taxon>Bacillota</taxon>
        <taxon>Clostridia</taxon>
        <taxon>Christensenellales</taxon>
        <taxon>Christensenellaceae</taxon>
        <taxon>Candidatus Borkfalkia</taxon>
    </lineage>
</organism>
<evidence type="ECO:0000313" key="4">
    <source>
        <dbReference type="EMBL" id="HIY97503.1"/>
    </source>
</evidence>
<name>A0A9D2CTM5_9FIRM</name>
<keyword evidence="2" id="KW-1133">Transmembrane helix</keyword>
<dbReference type="Pfam" id="PF00892">
    <property type="entry name" value="EamA"/>
    <property type="match status" value="1"/>
</dbReference>
<dbReference type="GO" id="GO:0016020">
    <property type="term" value="C:membrane"/>
    <property type="evidence" value="ECO:0007669"/>
    <property type="project" value="InterPro"/>
</dbReference>
<feature type="domain" description="EamA" evidence="3">
    <location>
        <begin position="149"/>
        <end position="295"/>
    </location>
</feature>
<dbReference type="EMBL" id="DXCQ01000067">
    <property type="protein sequence ID" value="HIY97503.1"/>
    <property type="molecule type" value="Genomic_DNA"/>
</dbReference>
<dbReference type="Proteomes" id="UP000886750">
    <property type="component" value="Unassembled WGS sequence"/>
</dbReference>
<feature type="transmembrane region" description="Helical" evidence="2">
    <location>
        <begin position="181"/>
        <end position="203"/>
    </location>
</feature>
<dbReference type="InterPro" id="IPR037185">
    <property type="entry name" value="EmrE-like"/>
</dbReference>
<evidence type="ECO:0000259" key="3">
    <source>
        <dbReference type="Pfam" id="PF00892"/>
    </source>
</evidence>
<proteinExistence type="inferred from homology"/>
<dbReference type="InterPro" id="IPR000620">
    <property type="entry name" value="EamA_dom"/>
</dbReference>
<sequence length="296" mass="32262">MGYLFIVIASVSVGGQFALSKVYKNKIIASNYTDLFFNFGMGAFSMLIFAVICLGNVGFSWYSFGLAAGVALCNVAYMLCNLRAVMYGKLSVFTMFLMLGGMIFPTIFGVLFLGETMSWFKIAGVVLLVFSMIFSVTEKTGEKNSKKFYLLCFIAFVCNGLVSIFSKVHQISENALDTFQFSFWQSVVVAASVGILLLICAAASHKQENFALAVRQTAGAKSLGLIFLITVIMRAGSVLMLFAAKDVPASLLYPLMTGISIVVTAVFGRIFFAERISKINFISLCIDTAAVILMIF</sequence>
<dbReference type="Gene3D" id="1.10.3730.20">
    <property type="match status" value="1"/>
</dbReference>
<feature type="transmembrane region" description="Helical" evidence="2">
    <location>
        <begin position="35"/>
        <end position="55"/>
    </location>
</feature>
<protein>
    <submittedName>
        <fullName evidence="4">EamA family transporter</fullName>
    </submittedName>
</protein>
<feature type="transmembrane region" description="Helical" evidence="2">
    <location>
        <begin position="119"/>
        <end position="136"/>
    </location>
</feature>
<feature type="transmembrane region" description="Helical" evidence="2">
    <location>
        <begin position="223"/>
        <end position="244"/>
    </location>
</feature>
<keyword evidence="2" id="KW-0812">Transmembrane</keyword>
<feature type="transmembrane region" description="Helical" evidence="2">
    <location>
        <begin position="148"/>
        <end position="169"/>
    </location>
</feature>